<feature type="region of interest" description="Disordered" evidence="1">
    <location>
        <begin position="1"/>
        <end position="32"/>
    </location>
</feature>
<proteinExistence type="predicted"/>
<feature type="compositionally biased region" description="Polar residues" evidence="1">
    <location>
        <begin position="487"/>
        <end position="499"/>
    </location>
</feature>
<dbReference type="AlphaFoldDB" id="A0A2B7WPS5"/>
<feature type="transmembrane region" description="Helical" evidence="2">
    <location>
        <begin position="368"/>
        <end position="389"/>
    </location>
</feature>
<comment type="caution">
    <text evidence="3">The sequence shown here is derived from an EMBL/GenBank/DDBJ whole genome shotgun (WGS) entry which is preliminary data.</text>
</comment>
<organism evidence="3 4">
    <name type="scientific">Helicocarpus griseus UAMH5409</name>
    <dbReference type="NCBI Taxonomy" id="1447875"/>
    <lineage>
        <taxon>Eukaryota</taxon>
        <taxon>Fungi</taxon>
        <taxon>Dikarya</taxon>
        <taxon>Ascomycota</taxon>
        <taxon>Pezizomycotina</taxon>
        <taxon>Eurotiomycetes</taxon>
        <taxon>Eurotiomycetidae</taxon>
        <taxon>Onygenales</taxon>
        <taxon>Ajellomycetaceae</taxon>
        <taxon>Helicocarpus</taxon>
    </lineage>
</organism>
<dbReference type="EMBL" id="PDNB01000222">
    <property type="protein sequence ID" value="PGG98578.1"/>
    <property type="molecule type" value="Genomic_DNA"/>
</dbReference>
<keyword evidence="2" id="KW-0812">Transmembrane</keyword>
<dbReference type="STRING" id="1447875.A0A2B7WPS5"/>
<feature type="region of interest" description="Disordered" evidence="1">
    <location>
        <begin position="602"/>
        <end position="622"/>
    </location>
</feature>
<evidence type="ECO:0000256" key="2">
    <source>
        <dbReference type="SAM" id="Phobius"/>
    </source>
</evidence>
<feature type="compositionally biased region" description="Polar residues" evidence="1">
    <location>
        <begin position="1"/>
        <end position="30"/>
    </location>
</feature>
<protein>
    <submittedName>
        <fullName evidence="3">Uncharacterized protein</fullName>
    </submittedName>
</protein>
<evidence type="ECO:0000313" key="4">
    <source>
        <dbReference type="Proteomes" id="UP000223968"/>
    </source>
</evidence>
<feature type="compositionally biased region" description="Basic residues" evidence="1">
    <location>
        <begin position="458"/>
        <end position="467"/>
    </location>
</feature>
<keyword evidence="2" id="KW-0472">Membrane</keyword>
<dbReference type="Proteomes" id="UP000223968">
    <property type="component" value="Unassembled WGS sequence"/>
</dbReference>
<evidence type="ECO:0000256" key="1">
    <source>
        <dbReference type="SAM" id="MobiDB-lite"/>
    </source>
</evidence>
<reference evidence="3 4" key="1">
    <citation type="submission" date="2017-10" db="EMBL/GenBank/DDBJ databases">
        <title>Comparative genomics in systemic dimorphic fungi from Ajellomycetaceae.</title>
        <authorList>
            <person name="Munoz J.F."/>
            <person name="Mcewen J.G."/>
            <person name="Clay O.K."/>
            <person name="Cuomo C.A."/>
        </authorList>
    </citation>
    <scope>NUCLEOTIDE SEQUENCE [LARGE SCALE GENOMIC DNA]</scope>
    <source>
        <strain evidence="3 4">UAMH5409</strain>
    </source>
</reference>
<keyword evidence="4" id="KW-1185">Reference proteome</keyword>
<feature type="compositionally biased region" description="Basic residues" evidence="1">
    <location>
        <begin position="683"/>
        <end position="693"/>
    </location>
</feature>
<feature type="region of interest" description="Disordered" evidence="1">
    <location>
        <begin position="670"/>
        <end position="709"/>
    </location>
</feature>
<name>A0A2B7WPS5_9EURO</name>
<sequence length="709" mass="80326">MAKSKTSPAPASQPVTIYVNSGETDPSDPQSPAKLFVPKEVTRYQLKSVTPYLKDSVERCSTSLSRALIMQSWLLEALNSYMDGLPLHLFNYVSLQSQGQSAAAMPYHDNDETNFTFLLNYPSTNSGHAPRTPALDFEGQNISFQGVAALILPSSRLDKSRSPDEPLIILYMANSAMLPLVENHWGGIENAWRLNRLLRCPLWLYIDLLQACGHWSEVWGVAGHDLAWRNTQAYQETSRNSTLRLTRRLHRATSNVITLRENLRLHISSTERFQEYVQRERHQSFPMPDDYQVTLSERTGELLQDLRHHWATSEVILEQFKSLQHGNRGTRTSSRPPQSARLRFLAFDFVAGVFGMTTRTISAIWYPLWAFVAVVVLIIATYIVGITSVEDRGGSSLSWRLRWDAAQSPRADIESRSVQKPLASSAIAPTAVVTGKMPPSAPTQTSLYRFGSYGRNQRASRRARRQVQRANADAITPPSGQPHRSRQTIQPQPIRSASSDIMDENSGGEFSTDPDETSTTFPPALPEARTASDRHSAVEMNHPHYANHGEGSGVKKHVAFEEYRPPSTQVTREPHGRHQERQGLAYDPYTESAEMYHTEILPPVQDRHHRPGESPRQQDTYRQRLDISVQEAEMLRPIEIVPPGKDRTRSEMIKQLLEMEMRGKELVLSEELRRQHKLPSGPRKSHRSQRRGTYHIGLNLAERSRKEAE</sequence>
<feature type="region of interest" description="Disordered" evidence="1">
    <location>
        <begin position="433"/>
        <end position="535"/>
    </location>
</feature>
<evidence type="ECO:0000313" key="3">
    <source>
        <dbReference type="EMBL" id="PGG98578.1"/>
    </source>
</evidence>
<accession>A0A2B7WPS5</accession>
<keyword evidence="2" id="KW-1133">Transmembrane helix</keyword>
<gene>
    <name evidence="3" type="ORF">AJ79_08831</name>
</gene>
<dbReference type="OrthoDB" id="5428055at2759"/>